<keyword evidence="2" id="KW-0285">Flavoprotein</keyword>
<dbReference type="GO" id="GO:0004502">
    <property type="term" value="F:kynurenine 3-monooxygenase activity"/>
    <property type="evidence" value="ECO:0007669"/>
    <property type="project" value="TreeGrafter"/>
</dbReference>
<protein>
    <submittedName>
        <fullName evidence="9">Putative kynurenine 3-monooxygenase</fullName>
    </submittedName>
</protein>
<reference evidence="9 10" key="1">
    <citation type="submission" date="2017-03" db="EMBL/GenBank/DDBJ databases">
        <title>An alternative strategy for trypanosome survival in the mammalian bloodstream revealed through genome and transcriptome analysis of the ubiquitous bovine parasite Trypanosoma (Megatrypanum) theileri.</title>
        <authorList>
            <person name="Kelly S."/>
            <person name="Ivens A."/>
            <person name="Mott A."/>
            <person name="O'Neill E."/>
            <person name="Emms D."/>
            <person name="Macleod O."/>
            <person name="Voorheis P."/>
            <person name="Matthews J."/>
            <person name="Matthews K."/>
            <person name="Carrington M."/>
        </authorList>
    </citation>
    <scope>NUCLEOTIDE SEQUENCE [LARGE SCALE GENOMIC DNA]</scope>
    <source>
        <strain evidence="9">Edinburgh</strain>
    </source>
</reference>
<dbReference type="Proteomes" id="UP000192257">
    <property type="component" value="Unassembled WGS sequence"/>
</dbReference>
<dbReference type="VEuPathDB" id="TriTrypDB:TM35_000151570"/>
<evidence type="ECO:0000256" key="4">
    <source>
        <dbReference type="ARBA" id="ARBA00022857"/>
    </source>
</evidence>
<evidence type="ECO:0000256" key="6">
    <source>
        <dbReference type="ARBA" id="ARBA00023033"/>
    </source>
</evidence>
<dbReference type="OrthoDB" id="10053569at2759"/>
<comment type="caution">
    <text evidence="9">The sequence shown here is derived from an EMBL/GenBank/DDBJ whole genome shotgun (WGS) entry which is preliminary data.</text>
</comment>
<evidence type="ECO:0000256" key="1">
    <source>
        <dbReference type="ARBA" id="ARBA00001974"/>
    </source>
</evidence>
<dbReference type="Pfam" id="PF01494">
    <property type="entry name" value="FAD_binding_3"/>
    <property type="match status" value="2"/>
</dbReference>
<dbReference type="InterPro" id="IPR036188">
    <property type="entry name" value="FAD/NAD-bd_sf"/>
</dbReference>
<keyword evidence="6 9" id="KW-0503">Monooxygenase</keyword>
<feature type="compositionally biased region" description="Low complexity" evidence="7">
    <location>
        <begin position="211"/>
        <end position="221"/>
    </location>
</feature>
<sequence>MRVIINGGGPVGCMAALIMLQYTSDVTIVERRSDIRIGSIHSGRSINLVLTSRGLNALQQVGLKEAALAITVKVEGRIIHPVDMEYDEEPVFQPYGLDDTEVNYSISRTKINQLLLQAAEDRGVKILCNYKLTDISFETMTATYTCSHIGTVTLQADLFIGADGLSSVTRKVMVRQLRAEGIAVTEEIERLGISYKEITFPSKKTADDNNDNGNSNSNSNGVLKYPMNSRGLHIWPRGVHFLMALADLQPTFTGTMYLPDGSATINVPENTEGLPEFEEFTSDPSCIENYVQKYYPDLPHLVPDYKEQLQQHPASLLATLHVSHWHHSHRVVLIGDAAHAIVPFFGQGLNLGFESVMLLDCFLNRHYAFPEEASLARSPRGLELAFEAYEKYHHPSADAIANLAKENFVEMSYKVGLAEFRRRKDLEKWIEARYKMKFRSRYFLVTKTLIPYHLAQKLGSRIDACLTDIINKCDASKVGIDTLSKYEIEASIDKHITPFLQANGIHLADHLFNYYPKKHEVCS</sequence>
<dbReference type="PANTHER" id="PTHR46028:SF2">
    <property type="entry name" value="KYNURENINE 3-MONOOXYGENASE"/>
    <property type="match status" value="1"/>
</dbReference>
<feature type="region of interest" description="Disordered" evidence="7">
    <location>
        <begin position="202"/>
        <end position="222"/>
    </location>
</feature>
<feature type="domain" description="FAD-binding" evidence="8">
    <location>
        <begin position="2"/>
        <end position="201"/>
    </location>
</feature>
<evidence type="ECO:0000256" key="7">
    <source>
        <dbReference type="SAM" id="MobiDB-lite"/>
    </source>
</evidence>
<evidence type="ECO:0000259" key="8">
    <source>
        <dbReference type="Pfam" id="PF01494"/>
    </source>
</evidence>
<evidence type="ECO:0000313" key="10">
    <source>
        <dbReference type="Proteomes" id="UP000192257"/>
    </source>
</evidence>
<dbReference type="GO" id="GO:0070189">
    <property type="term" value="P:kynurenine metabolic process"/>
    <property type="evidence" value="ECO:0007669"/>
    <property type="project" value="TreeGrafter"/>
</dbReference>
<evidence type="ECO:0000256" key="5">
    <source>
        <dbReference type="ARBA" id="ARBA00023002"/>
    </source>
</evidence>
<dbReference type="RefSeq" id="XP_028882792.1">
    <property type="nucleotide sequence ID" value="XM_029025809.1"/>
</dbReference>
<feature type="domain" description="FAD-binding" evidence="8">
    <location>
        <begin position="322"/>
        <end position="359"/>
    </location>
</feature>
<dbReference type="PANTHER" id="PTHR46028">
    <property type="entry name" value="KYNURENINE 3-MONOOXYGENASE"/>
    <property type="match status" value="1"/>
</dbReference>
<keyword evidence="4" id="KW-0521">NADP</keyword>
<accession>A0A1X0NVI5</accession>
<dbReference type="AlphaFoldDB" id="A0A1X0NVI5"/>
<evidence type="ECO:0000313" key="9">
    <source>
        <dbReference type="EMBL" id="ORC88726.1"/>
    </source>
</evidence>
<organism evidence="9 10">
    <name type="scientific">Trypanosoma theileri</name>
    <dbReference type="NCBI Taxonomy" id="67003"/>
    <lineage>
        <taxon>Eukaryota</taxon>
        <taxon>Discoba</taxon>
        <taxon>Euglenozoa</taxon>
        <taxon>Kinetoplastea</taxon>
        <taxon>Metakinetoplastina</taxon>
        <taxon>Trypanosomatida</taxon>
        <taxon>Trypanosomatidae</taxon>
        <taxon>Trypanosoma</taxon>
    </lineage>
</organism>
<keyword evidence="10" id="KW-1185">Reference proteome</keyword>
<dbReference type="EMBL" id="NBCO01000015">
    <property type="protein sequence ID" value="ORC88726.1"/>
    <property type="molecule type" value="Genomic_DNA"/>
</dbReference>
<gene>
    <name evidence="9" type="ORF">TM35_000151570</name>
</gene>
<evidence type="ECO:0000256" key="2">
    <source>
        <dbReference type="ARBA" id="ARBA00022630"/>
    </source>
</evidence>
<dbReference type="GO" id="GO:0071949">
    <property type="term" value="F:FAD binding"/>
    <property type="evidence" value="ECO:0007669"/>
    <property type="project" value="InterPro"/>
</dbReference>
<comment type="cofactor">
    <cofactor evidence="1">
        <name>FAD</name>
        <dbReference type="ChEBI" id="CHEBI:57692"/>
    </cofactor>
</comment>
<dbReference type="STRING" id="67003.A0A1X0NVI5"/>
<name>A0A1X0NVI5_9TRYP</name>
<proteinExistence type="predicted"/>
<dbReference type="GeneID" id="39985589"/>
<dbReference type="SUPFAM" id="SSF51905">
    <property type="entry name" value="FAD/NAD(P)-binding domain"/>
    <property type="match status" value="1"/>
</dbReference>
<keyword evidence="5" id="KW-0560">Oxidoreductase</keyword>
<evidence type="ECO:0000256" key="3">
    <source>
        <dbReference type="ARBA" id="ARBA00022827"/>
    </source>
</evidence>
<dbReference type="Gene3D" id="3.50.50.60">
    <property type="entry name" value="FAD/NAD(P)-binding domain"/>
    <property type="match status" value="1"/>
</dbReference>
<dbReference type="PRINTS" id="PR00420">
    <property type="entry name" value="RNGMNOXGNASE"/>
</dbReference>
<keyword evidence="3" id="KW-0274">FAD</keyword>
<dbReference type="InterPro" id="IPR002938">
    <property type="entry name" value="FAD-bd"/>
</dbReference>